<gene>
    <name evidence="1" type="ORF">F9K91_04780</name>
    <name evidence="2" type="ORF">F9L08_15080</name>
</gene>
<evidence type="ECO:0000313" key="3">
    <source>
        <dbReference type="Proteomes" id="UP000430843"/>
    </source>
</evidence>
<dbReference type="Proteomes" id="UP000481643">
    <property type="component" value="Unassembled WGS sequence"/>
</dbReference>
<proteinExistence type="predicted"/>
<evidence type="ECO:0000313" key="1">
    <source>
        <dbReference type="EMBL" id="KAB2666503.1"/>
    </source>
</evidence>
<name>A0A6L3YL26_9HYPH</name>
<accession>A0A6L3YL26</accession>
<reference evidence="3 4" key="1">
    <citation type="submission" date="2019-09" db="EMBL/GenBank/DDBJ databases">
        <title>Taxonomic organization of the family Brucellaceae based on a phylogenomic approach.</title>
        <authorList>
            <person name="Leclercq S."/>
            <person name="Cloeckaert A."/>
            <person name="Zygmunt M.S."/>
        </authorList>
    </citation>
    <scope>NUCLEOTIDE SEQUENCE [LARGE SCALE GENOMIC DNA]</scope>
    <source>
        <strain evidence="1 3">LMG 18957</strain>
        <strain evidence="2 4">WS1830</strain>
    </source>
</reference>
<dbReference type="EMBL" id="WBWA01000003">
    <property type="protein sequence ID" value="KAB2666503.1"/>
    <property type="molecule type" value="Genomic_DNA"/>
</dbReference>
<protein>
    <submittedName>
        <fullName evidence="2">Uncharacterized protein</fullName>
    </submittedName>
</protein>
<dbReference type="EMBL" id="WBVX01000015">
    <property type="protein sequence ID" value="KAB2683720.1"/>
    <property type="molecule type" value="Genomic_DNA"/>
</dbReference>
<organism evidence="2 4">
    <name type="scientific">Brucella tritici</name>
    <dbReference type="NCBI Taxonomy" id="94626"/>
    <lineage>
        <taxon>Bacteria</taxon>
        <taxon>Pseudomonadati</taxon>
        <taxon>Pseudomonadota</taxon>
        <taxon>Alphaproteobacteria</taxon>
        <taxon>Hyphomicrobiales</taxon>
        <taxon>Brucellaceae</taxon>
        <taxon>Brucella/Ochrobactrum group</taxon>
        <taxon>Brucella</taxon>
    </lineage>
</organism>
<sequence length="69" mass="7765">MNQIGDLIICCDAHLFRKPFHIFRDAPEWKVRVVAGLRSVDAGLNLIEPLSFAASLFDVYYLPDCQALA</sequence>
<keyword evidence="3" id="KW-1185">Reference proteome</keyword>
<evidence type="ECO:0000313" key="2">
    <source>
        <dbReference type="EMBL" id="KAB2683720.1"/>
    </source>
</evidence>
<dbReference type="Proteomes" id="UP000430843">
    <property type="component" value="Unassembled WGS sequence"/>
</dbReference>
<comment type="caution">
    <text evidence="2">The sequence shown here is derived from an EMBL/GenBank/DDBJ whole genome shotgun (WGS) entry which is preliminary data.</text>
</comment>
<evidence type="ECO:0000313" key="4">
    <source>
        <dbReference type="Proteomes" id="UP000481643"/>
    </source>
</evidence>
<dbReference type="AlphaFoldDB" id="A0A6L3YL26"/>